<gene>
    <name evidence="1" type="ORF">UFOVP250_105</name>
</gene>
<dbReference type="Pfam" id="PF10902">
    <property type="entry name" value="WYL_2"/>
    <property type="match status" value="1"/>
</dbReference>
<accession>A0A6J5LGM5</accession>
<protein>
    <submittedName>
        <fullName evidence="1">WYL domain containing protein</fullName>
    </submittedName>
</protein>
<reference evidence="1" key="1">
    <citation type="submission" date="2020-04" db="EMBL/GenBank/DDBJ databases">
        <authorList>
            <person name="Chiriac C."/>
            <person name="Salcher M."/>
            <person name="Ghai R."/>
            <person name="Kavagutti S V."/>
        </authorList>
    </citation>
    <scope>NUCLEOTIDE SEQUENCE</scope>
</reference>
<organism evidence="1">
    <name type="scientific">uncultured Caudovirales phage</name>
    <dbReference type="NCBI Taxonomy" id="2100421"/>
    <lineage>
        <taxon>Viruses</taxon>
        <taxon>Duplodnaviria</taxon>
        <taxon>Heunggongvirae</taxon>
        <taxon>Uroviricota</taxon>
        <taxon>Caudoviricetes</taxon>
        <taxon>Peduoviridae</taxon>
        <taxon>Maltschvirus</taxon>
        <taxon>Maltschvirus maltsch</taxon>
    </lineage>
</organism>
<dbReference type="EMBL" id="LR796270">
    <property type="protein sequence ID" value="CAB4133285.1"/>
    <property type="molecule type" value="Genomic_DNA"/>
</dbReference>
<sequence>MDLVKTYTKEYLKEIISHHVVNVTFFKKNGERRDMKCTLLSSVIPESPKVEPVLTEDGIIPPKKVRVESPDTLSVFDLDKNGWRSFTVECVTNMVIIDDSV</sequence>
<evidence type="ECO:0000313" key="1">
    <source>
        <dbReference type="EMBL" id="CAB4133285.1"/>
    </source>
</evidence>
<name>A0A6J5LGM5_9CAUD</name>
<dbReference type="InterPro" id="IPR024401">
    <property type="entry name" value="WYL_prot"/>
</dbReference>
<proteinExistence type="predicted"/>